<dbReference type="PANTHER" id="PTHR46093:SF18">
    <property type="entry name" value="FIBRONECTIN TYPE-III DOMAIN-CONTAINING PROTEIN"/>
    <property type="match status" value="1"/>
</dbReference>
<dbReference type="AlphaFoldDB" id="A0A433QQZ6"/>
<evidence type="ECO:0000313" key="5">
    <source>
        <dbReference type="EMBL" id="RUS32178.1"/>
    </source>
</evidence>
<keyword evidence="4" id="KW-1133">Transmembrane helix</keyword>
<reference evidence="5 6" key="1">
    <citation type="journal article" date="2018" name="New Phytol.">
        <title>Phylogenomics of Endogonaceae and evolution of mycorrhizas within Mucoromycota.</title>
        <authorList>
            <person name="Chang Y."/>
            <person name="Desiro A."/>
            <person name="Na H."/>
            <person name="Sandor L."/>
            <person name="Lipzen A."/>
            <person name="Clum A."/>
            <person name="Barry K."/>
            <person name="Grigoriev I.V."/>
            <person name="Martin F.M."/>
            <person name="Stajich J.E."/>
            <person name="Smith M.E."/>
            <person name="Bonito G."/>
            <person name="Spatafora J.W."/>
        </authorList>
    </citation>
    <scope>NUCLEOTIDE SEQUENCE [LARGE SCALE GENOMIC DNA]</scope>
    <source>
        <strain evidence="5 6">AD002</strain>
    </source>
</reference>
<feature type="non-terminal residue" evidence="5">
    <location>
        <position position="1"/>
    </location>
</feature>
<dbReference type="Proteomes" id="UP000274822">
    <property type="component" value="Unassembled WGS sequence"/>
</dbReference>
<keyword evidence="1" id="KW-0880">Kelch repeat</keyword>
<sequence length="477" mass="50386">NRLWETPTLAIGSTKPLARIGHTATLLQDDRMIILGGSTAQLSNVGFWELQPTSMADVLIFDMTNRIWLNVNANGVVPRNMSGHSAVLGGRWDFQRGVPPGHVDLHMVKTVHYRTPAGGEEGTFGSKPSFQFVLSPPTAVFYKSQMLVLFGRSSNSSVLNEVSILDTVRWRWTPGFFASGSPSLTSAFAAASVARTQTPNAETSIHLSNDTLNAVGGPGGLTGIIIGSLVCIALVAFLFVRKPWRNTTPALIYLPQSNNAGPGYSAIPANTGTVRSAVHGAAYLLPGAVAEAEAAAGTTQPLIGGALEAQEAHESRQLNSRHRSGHTRPPLPSGFNAPPPPPIPPPHLYNAPLDPPPSSFGLPGFNASLPPPNYHNAPPDPPPQQASYMATASHHNSLVSTNSTPAPGMRQFDAEDAKWIEAEDDEDEEVVIGGGGPTPHGSRPASGIIGGPSRSSSGPDNFLMTAERQEELARAMS</sequence>
<keyword evidence="4" id="KW-0812">Transmembrane</keyword>
<evidence type="ECO:0000313" key="6">
    <source>
        <dbReference type="Proteomes" id="UP000274822"/>
    </source>
</evidence>
<organism evidence="5 6">
    <name type="scientific">Jimgerdemannia flammicorona</name>
    <dbReference type="NCBI Taxonomy" id="994334"/>
    <lineage>
        <taxon>Eukaryota</taxon>
        <taxon>Fungi</taxon>
        <taxon>Fungi incertae sedis</taxon>
        <taxon>Mucoromycota</taxon>
        <taxon>Mucoromycotina</taxon>
        <taxon>Endogonomycetes</taxon>
        <taxon>Endogonales</taxon>
        <taxon>Endogonaceae</taxon>
        <taxon>Jimgerdemannia</taxon>
    </lineage>
</organism>
<protein>
    <recommendedName>
        <fullName evidence="7">Galactose oxidase</fullName>
    </recommendedName>
</protein>
<evidence type="ECO:0008006" key="7">
    <source>
        <dbReference type="Google" id="ProtNLM"/>
    </source>
</evidence>
<dbReference type="EMBL" id="RBNJ01002262">
    <property type="protein sequence ID" value="RUS32178.1"/>
    <property type="molecule type" value="Genomic_DNA"/>
</dbReference>
<feature type="compositionally biased region" description="Pro residues" evidence="3">
    <location>
        <begin position="369"/>
        <end position="384"/>
    </location>
</feature>
<comment type="caution">
    <text evidence="5">The sequence shown here is derived from an EMBL/GenBank/DDBJ whole genome shotgun (WGS) entry which is preliminary data.</text>
</comment>
<keyword evidence="4" id="KW-0472">Membrane</keyword>
<name>A0A433QQZ6_9FUNG</name>
<dbReference type="SUPFAM" id="SSF117281">
    <property type="entry name" value="Kelch motif"/>
    <property type="match status" value="1"/>
</dbReference>
<feature type="compositionally biased region" description="Pro residues" evidence="3">
    <location>
        <begin position="329"/>
        <end position="358"/>
    </location>
</feature>
<evidence type="ECO:0000256" key="4">
    <source>
        <dbReference type="SAM" id="Phobius"/>
    </source>
</evidence>
<feature type="transmembrane region" description="Helical" evidence="4">
    <location>
        <begin position="219"/>
        <end position="240"/>
    </location>
</feature>
<keyword evidence="6" id="KW-1185">Reference proteome</keyword>
<dbReference type="InterPro" id="IPR015915">
    <property type="entry name" value="Kelch-typ_b-propeller"/>
</dbReference>
<dbReference type="Gene3D" id="2.120.10.80">
    <property type="entry name" value="Kelch-type beta propeller"/>
    <property type="match status" value="1"/>
</dbReference>
<gene>
    <name evidence="5" type="ORF">BC938DRAFT_476103</name>
</gene>
<evidence type="ECO:0000256" key="3">
    <source>
        <dbReference type="SAM" id="MobiDB-lite"/>
    </source>
</evidence>
<feature type="region of interest" description="Disordered" evidence="3">
    <location>
        <begin position="429"/>
        <end position="465"/>
    </location>
</feature>
<keyword evidence="2" id="KW-0677">Repeat</keyword>
<evidence type="ECO:0000256" key="2">
    <source>
        <dbReference type="ARBA" id="ARBA00022737"/>
    </source>
</evidence>
<accession>A0A433QQZ6</accession>
<evidence type="ECO:0000256" key="1">
    <source>
        <dbReference type="ARBA" id="ARBA00022441"/>
    </source>
</evidence>
<dbReference type="PANTHER" id="PTHR46093">
    <property type="entry name" value="ACYL-COA-BINDING DOMAIN-CONTAINING PROTEIN 5"/>
    <property type="match status" value="1"/>
</dbReference>
<feature type="region of interest" description="Disordered" evidence="3">
    <location>
        <begin position="310"/>
        <end position="388"/>
    </location>
</feature>
<proteinExistence type="predicted"/>